<dbReference type="EMBL" id="JAAGRQ010000185">
    <property type="protein sequence ID" value="NDY58990.1"/>
    <property type="molecule type" value="Genomic_DNA"/>
</dbReference>
<dbReference type="PANTHER" id="PTHR31168:SF1">
    <property type="entry name" value="DUF599 FAMILY PROTEIN"/>
    <property type="match status" value="1"/>
</dbReference>
<proteinExistence type="predicted"/>
<feature type="transmembrane region" description="Helical" evidence="1">
    <location>
        <begin position="126"/>
        <end position="145"/>
    </location>
</feature>
<feature type="transmembrane region" description="Helical" evidence="1">
    <location>
        <begin position="18"/>
        <end position="37"/>
    </location>
</feature>
<comment type="caution">
    <text evidence="2">The sequence shown here is derived from an EMBL/GenBank/DDBJ whole genome shotgun (WGS) entry which is preliminary data.</text>
</comment>
<dbReference type="Pfam" id="PF04654">
    <property type="entry name" value="DUF599"/>
    <property type="match status" value="1"/>
</dbReference>
<protein>
    <submittedName>
        <fullName evidence="2">DUF599 domain-containing protein</fullName>
    </submittedName>
</protein>
<organism evidence="2 3">
    <name type="scientific">Desulfolutivibrio sulfodismutans</name>
    <dbReference type="NCBI Taxonomy" id="63561"/>
    <lineage>
        <taxon>Bacteria</taxon>
        <taxon>Pseudomonadati</taxon>
        <taxon>Thermodesulfobacteriota</taxon>
        <taxon>Desulfovibrionia</taxon>
        <taxon>Desulfovibrionales</taxon>
        <taxon>Desulfovibrionaceae</taxon>
        <taxon>Desulfolutivibrio</taxon>
    </lineage>
</organism>
<feature type="transmembrane region" description="Helical" evidence="1">
    <location>
        <begin position="157"/>
        <end position="179"/>
    </location>
</feature>
<evidence type="ECO:0000256" key="1">
    <source>
        <dbReference type="SAM" id="Phobius"/>
    </source>
</evidence>
<keyword evidence="1" id="KW-0472">Membrane</keyword>
<evidence type="ECO:0000313" key="2">
    <source>
        <dbReference type="EMBL" id="NDY58990.1"/>
    </source>
</evidence>
<gene>
    <name evidence="2" type="ORF">G3N56_19815</name>
</gene>
<dbReference type="AlphaFoldDB" id="A0A7K3NS26"/>
<dbReference type="InterPro" id="IPR006747">
    <property type="entry name" value="DUF599"/>
</dbReference>
<reference evidence="2 3" key="1">
    <citation type="submission" date="2020-02" db="EMBL/GenBank/DDBJ databases">
        <title>Comparative genomics of sulfur disproportionating microorganisms.</title>
        <authorList>
            <person name="Ward L.M."/>
            <person name="Bertran E."/>
            <person name="Johnston D.T."/>
        </authorList>
    </citation>
    <scope>NUCLEOTIDE SEQUENCE [LARGE SCALE GENOMIC DNA]</scope>
    <source>
        <strain evidence="2 3">DSM 3696</strain>
    </source>
</reference>
<dbReference type="PANTHER" id="PTHR31168">
    <property type="entry name" value="OS02G0292800 PROTEIN"/>
    <property type="match status" value="1"/>
</dbReference>
<feature type="transmembrane region" description="Helical" evidence="1">
    <location>
        <begin position="85"/>
        <end position="106"/>
    </location>
</feature>
<keyword evidence="3" id="KW-1185">Reference proteome</keyword>
<sequence>MRSGCLEGKAVEFLAPHFLDVVCLLISITMFTLYNVFIWRKLKSDPIYTIQGASNLARRAWVVTVMEEKNDILAVQTLRNSTMAATFLASTAILLSVGVLSLTGQLDTIGTTWHSLNIFGSTEQSTLALKILVLLVNLFIAFFSFSSSIRMYNHVGFMINVPCMDGNYSSSMTFVAMQLNRAASHFHFGMHAFYFLVPLVFWFFGPLLLVFSTLAMICVVFCLDRTSKMYCDYMTPFSMKSCNLK</sequence>
<keyword evidence="1" id="KW-0812">Transmembrane</keyword>
<keyword evidence="1" id="KW-1133">Transmembrane helix</keyword>
<name>A0A7K3NS26_9BACT</name>
<evidence type="ECO:0000313" key="3">
    <source>
        <dbReference type="Proteomes" id="UP000469724"/>
    </source>
</evidence>
<accession>A0A7K3NS26</accession>
<dbReference type="Proteomes" id="UP000469724">
    <property type="component" value="Unassembled WGS sequence"/>
</dbReference>
<feature type="transmembrane region" description="Helical" evidence="1">
    <location>
        <begin position="199"/>
        <end position="223"/>
    </location>
</feature>